<evidence type="ECO:0000259" key="1">
    <source>
        <dbReference type="Pfam" id="PF12708"/>
    </source>
</evidence>
<organism evidence="2 3">
    <name type="scientific">Talaromyces proteolyticus</name>
    <dbReference type="NCBI Taxonomy" id="1131652"/>
    <lineage>
        <taxon>Eukaryota</taxon>
        <taxon>Fungi</taxon>
        <taxon>Dikarya</taxon>
        <taxon>Ascomycota</taxon>
        <taxon>Pezizomycotina</taxon>
        <taxon>Eurotiomycetes</taxon>
        <taxon>Eurotiomycetidae</taxon>
        <taxon>Eurotiales</taxon>
        <taxon>Trichocomaceae</taxon>
        <taxon>Talaromyces</taxon>
        <taxon>Talaromyces sect. Bacilispori</taxon>
    </lineage>
</organism>
<sequence length="262" mass="28010">MPLSTSTQTTTAVGIFMKNGSGGFLGDLEFYGENIGFRSGSQQYTRAYRPDSTFDSVPYPITLRNGGPYPDIVLDNLYVEESAAVVLDGTGTYTQGLLEPAPSKPASPLDGNGNYFTQSRPQYQTYSASQFILATAHGVSNNATRDQTDTINSLLSSNVSSPVFFPAGIYLVKGTVSVPLGSIIVGEGWSQIMATGSYFADESNPNVMVQVGSQGDEGIIQISDMLFTVQGPTVDAIVMKWNVHESTQAAVWDSHFRVGGAQ</sequence>
<dbReference type="EMBL" id="JAJTJA010000007">
    <property type="protein sequence ID" value="KAH8696484.1"/>
    <property type="molecule type" value="Genomic_DNA"/>
</dbReference>
<gene>
    <name evidence="2" type="ORF">BGW36DRAFT_462337</name>
</gene>
<keyword evidence="3" id="KW-1185">Reference proteome</keyword>
<dbReference type="GeneID" id="70252451"/>
<dbReference type="Gene3D" id="2.160.20.10">
    <property type="entry name" value="Single-stranded right-handed beta-helix, Pectin lyase-like"/>
    <property type="match status" value="2"/>
</dbReference>
<feature type="domain" description="Rhamnogalacturonase A/B/Epimerase-like pectate lyase" evidence="1">
    <location>
        <begin position="136"/>
        <end position="214"/>
    </location>
</feature>
<proteinExistence type="predicted"/>
<evidence type="ECO:0000313" key="2">
    <source>
        <dbReference type="EMBL" id="KAH8696484.1"/>
    </source>
</evidence>
<accession>A0AAD4PXK9</accession>
<dbReference type="Pfam" id="PF12708">
    <property type="entry name" value="Pect-lyase_RHGA_epim"/>
    <property type="match status" value="2"/>
</dbReference>
<evidence type="ECO:0000313" key="3">
    <source>
        <dbReference type="Proteomes" id="UP001201262"/>
    </source>
</evidence>
<dbReference type="InterPro" id="IPR011050">
    <property type="entry name" value="Pectin_lyase_fold/virulence"/>
</dbReference>
<comment type="caution">
    <text evidence="2">The sequence shown here is derived from an EMBL/GenBank/DDBJ whole genome shotgun (WGS) entry which is preliminary data.</text>
</comment>
<name>A0AAD4PXK9_9EURO</name>
<dbReference type="SUPFAM" id="SSF51126">
    <property type="entry name" value="Pectin lyase-like"/>
    <property type="match status" value="1"/>
</dbReference>
<dbReference type="InterPro" id="IPR012334">
    <property type="entry name" value="Pectin_lyas_fold"/>
</dbReference>
<protein>
    <recommendedName>
        <fullName evidence="1">Rhamnogalacturonase A/B/Epimerase-like pectate lyase domain-containing protein</fullName>
    </recommendedName>
</protein>
<feature type="domain" description="Rhamnogalacturonase A/B/Epimerase-like pectate lyase" evidence="1">
    <location>
        <begin position="8"/>
        <end position="45"/>
    </location>
</feature>
<reference evidence="2" key="1">
    <citation type="submission" date="2021-12" db="EMBL/GenBank/DDBJ databases">
        <title>Convergent genome expansion in fungi linked to evolution of root-endophyte symbiosis.</title>
        <authorList>
            <consortium name="DOE Joint Genome Institute"/>
            <person name="Ke Y.-H."/>
            <person name="Bonito G."/>
            <person name="Liao H.-L."/>
            <person name="Looney B."/>
            <person name="Rojas-Flechas A."/>
            <person name="Nash J."/>
            <person name="Hameed K."/>
            <person name="Schadt C."/>
            <person name="Martin F."/>
            <person name="Crous P.W."/>
            <person name="Miettinen O."/>
            <person name="Magnuson J.K."/>
            <person name="Labbe J."/>
            <person name="Jacobson D."/>
            <person name="Doktycz M.J."/>
            <person name="Veneault-Fourrey C."/>
            <person name="Kuo A."/>
            <person name="Mondo S."/>
            <person name="Calhoun S."/>
            <person name="Riley R."/>
            <person name="Ohm R."/>
            <person name="LaButti K."/>
            <person name="Andreopoulos B."/>
            <person name="Pangilinan J."/>
            <person name="Nolan M."/>
            <person name="Tritt A."/>
            <person name="Clum A."/>
            <person name="Lipzen A."/>
            <person name="Daum C."/>
            <person name="Barry K."/>
            <person name="Grigoriev I.V."/>
            <person name="Vilgalys R."/>
        </authorList>
    </citation>
    <scope>NUCLEOTIDE SEQUENCE</scope>
    <source>
        <strain evidence="2">PMI_201</strain>
    </source>
</reference>
<dbReference type="Proteomes" id="UP001201262">
    <property type="component" value="Unassembled WGS sequence"/>
</dbReference>
<dbReference type="InterPro" id="IPR024535">
    <property type="entry name" value="RHGA/B-epi-like_pectate_lyase"/>
</dbReference>
<dbReference type="AlphaFoldDB" id="A0AAD4PXK9"/>
<dbReference type="RefSeq" id="XP_046071420.1">
    <property type="nucleotide sequence ID" value="XM_046222164.1"/>
</dbReference>